<reference evidence="2 3" key="1">
    <citation type="submission" date="2019-03" db="EMBL/GenBank/DDBJ databases">
        <title>First draft genome of Liparis tanakae, snailfish: a comprehensive survey of snailfish specific genes.</title>
        <authorList>
            <person name="Kim W."/>
            <person name="Song I."/>
            <person name="Jeong J.-H."/>
            <person name="Kim D."/>
            <person name="Kim S."/>
            <person name="Ryu S."/>
            <person name="Song J.Y."/>
            <person name="Lee S.K."/>
        </authorList>
    </citation>
    <scope>NUCLEOTIDE SEQUENCE [LARGE SCALE GENOMIC DNA]</scope>
    <source>
        <tissue evidence="2">Muscle</tissue>
    </source>
</reference>
<keyword evidence="3" id="KW-1185">Reference proteome</keyword>
<proteinExistence type="predicted"/>
<gene>
    <name evidence="2" type="ORF">EYF80_040718</name>
</gene>
<feature type="compositionally biased region" description="Low complexity" evidence="1">
    <location>
        <begin position="183"/>
        <end position="196"/>
    </location>
</feature>
<evidence type="ECO:0000256" key="1">
    <source>
        <dbReference type="SAM" id="MobiDB-lite"/>
    </source>
</evidence>
<organism evidence="2 3">
    <name type="scientific">Liparis tanakae</name>
    <name type="common">Tanaka's snailfish</name>
    <dbReference type="NCBI Taxonomy" id="230148"/>
    <lineage>
        <taxon>Eukaryota</taxon>
        <taxon>Metazoa</taxon>
        <taxon>Chordata</taxon>
        <taxon>Craniata</taxon>
        <taxon>Vertebrata</taxon>
        <taxon>Euteleostomi</taxon>
        <taxon>Actinopterygii</taxon>
        <taxon>Neopterygii</taxon>
        <taxon>Teleostei</taxon>
        <taxon>Neoteleostei</taxon>
        <taxon>Acanthomorphata</taxon>
        <taxon>Eupercaria</taxon>
        <taxon>Perciformes</taxon>
        <taxon>Cottioidei</taxon>
        <taxon>Cottales</taxon>
        <taxon>Liparidae</taxon>
        <taxon>Liparis</taxon>
    </lineage>
</organism>
<feature type="region of interest" description="Disordered" evidence="1">
    <location>
        <begin position="183"/>
        <end position="207"/>
    </location>
</feature>
<evidence type="ECO:0000313" key="2">
    <source>
        <dbReference type="EMBL" id="TNN49113.1"/>
    </source>
</evidence>
<accession>A0A4Z2G838</accession>
<protein>
    <submittedName>
        <fullName evidence="2">Uncharacterized protein</fullName>
    </submittedName>
</protein>
<comment type="caution">
    <text evidence="2">The sequence shown here is derived from an EMBL/GenBank/DDBJ whole genome shotgun (WGS) entry which is preliminary data.</text>
</comment>
<feature type="region of interest" description="Disordered" evidence="1">
    <location>
        <begin position="1"/>
        <end position="21"/>
    </location>
</feature>
<name>A0A4Z2G838_9TELE</name>
<dbReference type="Proteomes" id="UP000314294">
    <property type="component" value="Unassembled WGS sequence"/>
</dbReference>
<dbReference type="EMBL" id="SRLO01000669">
    <property type="protein sequence ID" value="TNN49113.1"/>
    <property type="molecule type" value="Genomic_DNA"/>
</dbReference>
<sequence length="207" mass="22418">MTVVRMQLHTAPSKPASIEGTISTGDAEEDRMNTNVYICSCCALAPISSTGLPSIRPEMEVCRHRAVIWRGSLPSSAQCAGRMPARIKRVTVRIPEPRFPLYPAADNHLSIAMMRFLARGSCSPVTPQPPLQSKLQVAQLCLLKQDSSSEGFCFPSTDWSPLPPGAVRSSASWKLFRSFGPLSSRPSPITPSSPHSMASSKMLLPLA</sequence>
<evidence type="ECO:0000313" key="3">
    <source>
        <dbReference type="Proteomes" id="UP000314294"/>
    </source>
</evidence>
<dbReference type="AlphaFoldDB" id="A0A4Z2G838"/>